<dbReference type="InterPro" id="IPR006094">
    <property type="entry name" value="Oxid_FAD_bind_N"/>
</dbReference>
<dbReference type="SUPFAM" id="SSF56176">
    <property type="entry name" value="FAD-binding/transporter-associated domain-like"/>
    <property type="match status" value="1"/>
</dbReference>
<evidence type="ECO:0000256" key="1">
    <source>
        <dbReference type="ARBA" id="ARBA00005466"/>
    </source>
</evidence>
<evidence type="ECO:0000313" key="6">
    <source>
        <dbReference type="EMBL" id="KAF5597876.1"/>
    </source>
</evidence>
<gene>
    <name evidence="6" type="ORF">FPCIR_3452</name>
</gene>
<comment type="caution">
    <text evidence="6">The sequence shown here is derived from an EMBL/GenBank/DDBJ whole genome shotgun (WGS) entry which is preliminary data.</text>
</comment>
<dbReference type="Pfam" id="PF08031">
    <property type="entry name" value="BBE"/>
    <property type="match status" value="1"/>
</dbReference>
<evidence type="ECO:0000259" key="5">
    <source>
        <dbReference type="PROSITE" id="PS51387"/>
    </source>
</evidence>
<dbReference type="PANTHER" id="PTHR42973:SF7">
    <property type="entry name" value="FAD-BINDING PCMH-TYPE DOMAIN-CONTAINING PROTEIN"/>
    <property type="match status" value="1"/>
</dbReference>
<keyword evidence="4" id="KW-0560">Oxidoreductase</keyword>
<organism evidence="6 7">
    <name type="scientific">Fusarium pseudocircinatum</name>
    <dbReference type="NCBI Taxonomy" id="56676"/>
    <lineage>
        <taxon>Eukaryota</taxon>
        <taxon>Fungi</taxon>
        <taxon>Dikarya</taxon>
        <taxon>Ascomycota</taxon>
        <taxon>Pezizomycotina</taxon>
        <taxon>Sordariomycetes</taxon>
        <taxon>Hypocreomycetidae</taxon>
        <taxon>Hypocreales</taxon>
        <taxon>Nectriaceae</taxon>
        <taxon>Fusarium</taxon>
        <taxon>Fusarium fujikuroi species complex</taxon>
    </lineage>
</organism>
<dbReference type="GO" id="GO:0016491">
    <property type="term" value="F:oxidoreductase activity"/>
    <property type="evidence" value="ECO:0007669"/>
    <property type="project" value="UniProtKB-KW"/>
</dbReference>
<dbReference type="InterPro" id="IPR016167">
    <property type="entry name" value="FAD-bd_PCMH_sub1"/>
</dbReference>
<proteinExistence type="inferred from homology"/>
<dbReference type="Gene3D" id="3.30.465.10">
    <property type="match status" value="1"/>
</dbReference>
<dbReference type="InterPro" id="IPR036318">
    <property type="entry name" value="FAD-bd_PCMH-like_sf"/>
</dbReference>
<comment type="similarity">
    <text evidence="1">Belongs to the oxygen-dependent FAD-linked oxidoreductase family.</text>
</comment>
<dbReference type="InterPro" id="IPR016166">
    <property type="entry name" value="FAD-bd_PCMH"/>
</dbReference>
<keyword evidence="3" id="KW-0274">FAD</keyword>
<accession>A0A8H5PKC3</accession>
<dbReference type="PANTHER" id="PTHR42973">
    <property type="entry name" value="BINDING OXIDOREDUCTASE, PUTATIVE (AFU_ORTHOLOGUE AFUA_1G17690)-RELATED"/>
    <property type="match status" value="1"/>
</dbReference>
<evidence type="ECO:0000256" key="3">
    <source>
        <dbReference type="ARBA" id="ARBA00022827"/>
    </source>
</evidence>
<dbReference type="Gene3D" id="3.40.462.20">
    <property type="match status" value="1"/>
</dbReference>
<evidence type="ECO:0000313" key="7">
    <source>
        <dbReference type="Proteomes" id="UP000546213"/>
    </source>
</evidence>
<sequence>MATISNSDSLHGVFQDFIAGHPNIKFTFLSDAAWADITKCFIKTSSSPSIVARPKDASHVQELVRFCVSYSIDFVVRSGGHDCTGRSQVNGALTIDMRDIKSVNISEDKTTAEIGGGIITRELTKALDAEGLITPTKIRAPNASVGYVGWSTLGGYSPLSNKYGLGVDQVIGAKYVNAEGALIEAGEEELKAMRGGGGCLGIITEMTIKVYSLNEILEGTFVFESTNKHAAWASFISEYNKLTASEDIPNCLSTQLTGVAIPHAGNIFTVSCLWADEDHDEGRKWMTKIIGLGNCVREVTKVASWPAYCEEKEKLAGYGVFGRARTLNFKDLTPKTVEILAKYNESIPGPGSLLSIQFHRDPGHRLDSVFSPRCDHYWLEIIATSLEEAGAEAADQWALNLQRELMEHDPENILDSAYLGFVDDGEVDLKRNFGAGFESLMAVKQRVDPGNVFKNTIPRL</sequence>
<dbReference type="PROSITE" id="PS51387">
    <property type="entry name" value="FAD_PCMH"/>
    <property type="match status" value="1"/>
</dbReference>
<dbReference type="InterPro" id="IPR012951">
    <property type="entry name" value="BBE"/>
</dbReference>
<dbReference type="InterPro" id="IPR016169">
    <property type="entry name" value="FAD-bd_PCMH_sub2"/>
</dbReference>
<feature type="domain" description="FAD-binding PCMH-type" evidence="5">
    <location>
        <begin position="44"/>
        <end position="213"/>
    </location>
</feature>
<protein>
    <submittedName>
        <fullName evidence="6">6-hydroxy-D-nicotine oxidase</fullName>
    </submittedName>
</protein>
<dbReference type="GO" id="GO:0071949">
    <property type="term" value="F:FAD binding"/>
    <property type="evidence" value="ECO:0007669"/>
    <property type="project" value="InterPro"/>
</dbReference>
<dbReference type="EMBL" id="JAAOAS010000072">
    <property type="protein sequence ID" value="KAF5597876.1"/>
    <property type="molecule type" value="Genomic_DNA"/>
</dbReference>
<name>A0A8H5PKC3_9HYPO</name>
<keyword evidence="2" id="KW-0285">Flavoprotein</keyword>
<dbReference type="OrthoDB" id="407275at2759"/>
<dbReference type="InterPro" id="IPR050416">
    <property type="entry name" value="FAD-linked_Oxidoreductase"/>
</dbReference>
<evidence type="ECO:0000256" key="4">
    <source>
        <dbReference type="ARBA" id="ARBA00023002"/>
    </source>
</evidence>
<dbReference type="Pfam" id="PF01565">
    <property type="entry name" value="FAD_binding_4"/>
    <property type="match status" value="1"/>
</dbReference>
<reference evidence="6 7" key="1">
    <citation type="submission" date="2020-05" db="EMBL/GenBank/DDBJ databases">
        <title>Identification and distribution of gene clusters putatively required for synthesis of sphingolipid metabolism inhibitors in phylogenetically diverse species of the filamentous fungus Fusarium.</title>
        <authorList>
            <person name="Kim H.-S."/>
            <person name="Busman M."/>
            <person name="Brown D.W."/>
            <person name="Divon H."/>
            <person name="Uhlig S."/>
            <person name="Proctor R.H."/>
        </authorList>
    </citation>
    <scope>NUCLEOTIDE SEQUENCE [LARGE SCALE GENOMIC DNA]</scope>
    <source>
        <strain evidence="6 7">NRRL 36939</strain>
    </source>
</reference>
<evidence type="ECO:0000256" key="2">
    <source>
        <dbReference type="ARBA" id="ARBA00022630"/>
    </source>
</evidence>
<dbReference type="Gene3D" id="3.30.43.10">
    <property type="entry name" value="Uridine Diphospho-n-acetylenolpyruvylglucosamine Reductase, domain 2"/>
    <property type="match status" value="1"/>
</dbReference>
<dbReference type="Proteomes" id="UP000546213">
    <property type="component" value="Unassembled WGS sequence"/>
</dbReference>
<keyword evidence="7" id="KW-1185">Reference proteome</keyword>
<dbReference type="AlphaFoldDB" id="A0A8H5PKC3"/>